<accession>A0A916TJ00</accession>
<name>A0A916TJ00_9ACTN</name>
<evidence type="ECO:0000313" key="1">
    <source>
        <dbReference type="EMBL" id="GGB47620.1"/>
    </source>
</evidence>
<reference evidence="1" key="1">
    <citation type="journal article" date="2014" name="Int. J. Syst. Evol. Microbiol.">
        <title>Complete genome sequence of Corynebacterium casei LMG S-19264T (=DSM 44701T), isolated from a smear-ripened cheese.</title>
        <authorList>
            <consortium name="US DOE Joint Genome Institute (JGI-PGF)"/>
            <person name="Walter F."/>
            <person name="Albersmeier A."/>
            <person name="Kalinowski J."/>
            <person name="Ruckert C."/>
        </authorList>
    </citation>
    <scope>NUCLEOTIDE SEQUENCE</scope>
    <source>
        <strain evidence="1">CGMCC 1.12827</strain>
    </source>
</reference>
<evidence type="ECO:0000313" key="2">
    <source>
        <dbReference type="Proteomes" id="UP000621454"/>
    </source>
</evidence>
<reference evidence="1" key="2">
    <citation type="submission" date="2020-09" db="EMBL/GenBank/DDBJ databases">
        <authorList>
            <person name="Sun Q."/>
            <person name="Zhou Y."/>
        </authorList>
    </citation>
    <scope>NUCLEOTIDE SEQUENCE</scope>
    <source>
        <strain evidence="1">CGMCC 1.12827</strain>
    </source>
</reference>
<dbReference type="SUPFAM" id="SSF52540">
    <property type="entry name" value="P-loop containing nucleoside triphosphate hydrolases"/>
    <property type="match status" value="1"/>
</dbReference>
<gene>
    <name evidence="1" type="ORF">GCM10011489_38560</name>
</gene>
<sequence length="581" mass="64020">MDRFWVASNDDMQSATTDGWTTPSSLWGAQPVATHELADRRCLILLGEPGIGKTTAVGDGKVLAPQSCFDSSFKIDLVGKARESSVDRVFQGVLDQVGDGDVCLTVDGFDEAQRLIPGVFSVILDYLDNFGPERVWLRIVSRASDWEGRYTKDLERRFPSCVSMFLLPLTRANASEIAEAKDVDSQRFLFEVERKGVEAIAARPLTLDFLLRAYEIDGALPSRSAKLYEMGLSALCEELSSDRAARQPRMVPGRAMEIAARTAAVMAFGGKASIWLGPEVRASPEAVTVSQCVVRGVHWPTSVTTTEVEEVWRGGLFSGTVSRVWAHATFGEYLAARWIVTHELSDSQVRALLVADPPQYLYPRTRAVAAWLVAISPQKYGWLVGVDPAAFTLGTDVPSDDLRERVLRAILDGEVDLDYRERTDYRALRYPGLSRLLDDRVPTADGQSLEVAAAIAIQCETQDVAEVFGRVALDTERPLRERTIAATACEMLSRTHPTYQLVPLATDSEETRGGLDPVGRLELQGIGLRASFPHALTVEGVLAILTPYEVKNVHGQYWRFVRDFADQLDDLDAPALAALRT</sequence>
<dbReference type="EMBL" id="BMGC01000060">
    <property type="protein sequence ID" value="GGB47620.1"/>
    <property type="molecule type" value="Genomic_DNA"/>
</dbReference>
<organism evidence="1 2">
    <name type="scientific">Gordonia jinhuaensis</name>
    <dbReference type="NCBI Taxonomy" id="1517702"/>
    <lineage>
        <taxon>Bacteria</taxon>
        <taxon>Bacillati</taxon>
        <taxon>Actinomycetota</taxon>
        <taxon>Actinomycetes</taxon>
        <taxon>Mycobacteriales</taxon>
        <taxon>Gordoniaceae</taxon>
        <taxon>Gordonia</taxon>
    </lineage>
</organism>
<protein>
    <submittedName>
        <fullName evidence="1">Uncharacterized protein</fullName>
    </submittedName>
</protein>
<dbReference type="RefSeq" id="WP_188588864.1">
    <property type="nucleotide sequence ID" value="NZ_BMGC01000060.1"/>
</dbReference>
<dbReference type="InterPro" id="IPR027417">
    <property type="entry name" value="P-loop_NTPase"/>
</dbReference>
<proteinExistence type="predicted"/>
<keyword evidence="2" id="KW-1185">Reference proteome</keyword>
<dbReference type="AlphaFoldDB" id="A0A916TJ00"/>
<comment type="caution">
    <text evidence="1">The sequence shown here is derived from an EMBL/GenBank/DDBJ whole genome shotgun (WGS) entry which is preliminary data.</text>
</comment>
<dbReference type="Proteomes" id="UP000621454">
    <property type="component" value="Unassembled WGS sequence"/>
</dbReference>